<evidence type="ECO:0000256" key="2">
    <source>
        <dbReference type="ARBA" id="ARBA00022552"/>
    </source>
</evidence>
<evidence type="ECO:0000313" key="8">
    <source>
        <dbReference type="Proteomes" id="UP001208245"/>
    </source>
</evidence>
<dbReference type="Pfam" id="PF02527">
    <property type="entry name" value="GidB"/>
    <property type="match status" value="1"/>
</dbReference>
<dbReference type="InterPro" id="IPR003682">
    <property type="entry name" value="rRNA_ssu_MeTfrase_G"/>
</dbReference>
<dbReference type="GO" id="GO:0008168">
    <property type="term" value="F:methyltransferase activity"/>
    <property type="evidence" value="ECO:0007669"/>
    <property type="project" value="UniProtKB-KW"/>
</dbReference>
<comment type="function">
    <text evidence="6">Specifically methylates the N7 position of a guanine in 16S rRNA.</text>
</comment>
<gene>
    <name evidence="6 7" type="primary">rsmG</name>
    <name evidence="7" type="ORF">OF376_03020</name>
</gene>
<evidence type="ECO:0000256" key="1">
    <source>
        <dbReference type="ARBA" id="ARBA00022490"/>
    </source>
</evidence>
<comment type="caution">
    <text evidence="7">The sequence shown here is derived from an EMBL/GenBank/DDBJ whole genome shotgun (WGS) entry which is preliminary data.</text>
</comment>
<feature type="binding site" evidence="6">
    <location>
        <position position="80"/>
    </location>
    <ligand>
        <name>S-adenosyl-L-methionine</name>
        <dbReference type="ChEBI" id="CHEBI:59789"/>
    </ligand>
</feature>
<evidence type="ECO:0000313" key="7">
    <source>
        <dbReference type="EMBL" id="MCV3728734.1"/>
    </source>
</evidence>
<dbReference type="InterPro" id="IPR029063">
    <property type="entry name" value="SAM-dependent_MTases_sf"/>
</dbReference>
<keyword evidence="5 6" id="KW-0949">S-adenosyl-L-methionine</keyword>
<comment type="subcellular location">
    <subcellularLocation>
        <location evidence="6">Cytoplasm</location>
    </subcellularLocation>
</comment>
<dbReference type="SUPFAM" id="SSF53335">
    <property type="entry name" value="S-adenosyl-L-methionine-dependent methyltransferases"/>
    <property type="match status" value="1"/>
</dbReference>
<feature type="binding site" evidence="6">
    <location>
        <position position="148"/>
    </location>
    <ligand>
        <name>S-adenosyl-L-methionine</name>
        <dbReference type="ChEBI" id="CHEBI:59789"/>
    </ligand>
</feature>
<evidence type="ECO:0000256" key="3">
    <source>
        <dbReference type="ARBA" id="ARBA00022603"/>
    </source>
</evidence>
<dbReference type="HAMAP" id="MF_00074">
    <property type="entry name" value="16SrRNA_methyltr_G"/>
    <property type="match status" value="1"/>
</dbReference>
<dbReference type="Proteomes" id="UP001208245">
    <property type="component" value="Unassembled WGS sequence"/>
</dbReference>
<accession>A0ABT3BNB4</accession>
<feature type="binding site" evidence="6">
    <location>
        <begin position="131"/>
        <end position="132"/>
    </location>
    <ligand>
        <name>S-adenosyl-L-methionine</name>
        <dbReference type="ChEBI" id="CHEBI:59789"/>
    </ligand>
</feature>
<proteinExistence type="inferred from homology"/>
<evidence type="ECO:0000256" key="5">
    <source>
        <dbReference type="ARBA" id="ARBA00022691"/>
    </source>
</evidence>
<comment type="caution">
    <text evidence="6">Lacks conserved residue(s) required for the propagation of feature annotation.</text>
</comment>
<dbReference type="EMBL" id="JAOXHL010000004">
    <property type="protein sequence ID" value="MCV3728734.1"/>
    <property type="molecule type" value="Genomic_DNA"/>
</dbReference>
<organism evidence="7 8">
    <name type="scientific">Ureaplasma miroungigenitalium</name>
    <dbReference type="NCBI Taxonomy" id="1042321"/>
    <lineage>
        <taxon>Bacteria</taxon>
        <taxon>Bacillati</taxon>
        <taxon>Mycoplasmatota</taxon>
        <taxon>Mycoplasmoidales</taxon>
        <taxon>Mycoplasmoidaceae</taxon>
        <taxon>Ureaplasma</taxon>
    </lineage>
</organism>
<keyword evidence="2 6" id="KW-0698">rRNA processing</keyword>
<dbReference type="RefSeq" id="WP_263822045.1">
    <property type="nucleotide sequence ID" value="NZ_JAOXHK010000005.1"/>
</dbReference>
<evidence type="ECO:0000256" key="6">
    <source>
        <dbReference type="HAMAP-Rule" id="MF_00074"/>
    </source>
</evidence>
<name>A0ABT3BNB4_9BACT</name>
<dbReference type="PANTHER" id="PTHR31760">
    <property type="entry name" value="S-ADENOSYL-L-METHIONINE-DEPENDENT METHYLTRANSFERASES SUPERFAMILY PROTEIN"/>
    <property type="match status" value="1"/>
</dbReference>
<dbReference type="PIRSF" id="PIRSF003078">
    <property type="entry name" value="GidB"/>
    <property type="match status" value="1"/>
</dbReference>
<keyword evidence="4 6" id="KW-0808">Transferase</keyword>
<keyword evidence="3 6" id="KW-0489">Methyltransferase</keyword>
<dbReference type="PANTHER" id="PTHR31760:SF0">
    <property type="entry name" value="S-ADENOSYL-L-METHIONINE-DEPENDENT METHYLTRANSFERASES SUPERFAMILY PROTEIN"/>
    <property type="match status" value="1"/>
</dbReference>
<dbReference type="Gene3D" id="3.40.50.150">
    <property type="entry name" value="Vaccinia Virus protein VP39"/>
    <property type="match status" value="1"/>
</dbReference>
<protein>
    <recommendedName>
        <fullName evidence="6">Ribosomal RNA small subunit methyltransferase G</fullName>
        <ecNumber evidence="6">2.1.1.-</ecNumber>
    </recommendedName>
    <alternativeName>
        <fullName evidence="6">16S rRNA 7-methylguanosine methyltransferase</fullName>
        <shortName evidence="6">16S rRNA m7G methyltransferase</shortName>
    </alternativeName>
</protein>
<evidence type="ECO:0000256" key="4">
    <source>
        <dbReference type="ARBA" id="ARBA00022679"/>
    </source>
</evidence>
<comment type="similarity">
    <text evidence="6">Belongs to the methyltransferase superfamily. RNA methyltransferase RsmG family.</text>
</comment>
<keyword evidence="1 6" id="KW-0963">Cytoplasm</keyword>
<dbReference type="GO" id="GO:0032259">
    <property type="term" value="P:methylation"/>
    <property type="evidence" value="ECO:0007669"/>
    <property type="project" value="UniProtKB-KW"/>
</dbReference>
<dbReference type="EC" id="2.1.1.-" evidence="6"/>
<sequence length="236" mass="26831">MNKETFIKKVHELFPHVSATQIDLILAYKNLVQEYNQYFNLTRLDDESKIYQEFLLDSLLPYADSSIMPVDVKKKLIDIGSGSGIPGILIAIVFASYDVVLLEANAKKCTFLNTVIERLNLQNVQAWNMRAEEMTLDMRESFDIATARAVAGLYKILEISTPFVKVDGLLIEPKGLAYEAEINEALNTIKTLNLSLIKHNAYISSDKSNNVLVYRKLKRTSKQYPRKWAQIVAKPL</sequence>
<dbReference type="NCBIfam" id="TIGR00138">
    <property type="entry name" value="rsmG_gidB"/>
    <property type="match status" value="1"/>
</dbReference>
<reference evidence="7 8" key="1">
    <citation type="journal article" date="2020" name="Int. J. Syst. Evol. Microbiol.">
        <title>Ureaplasma miroungigenitalium sp. nov. isolated from northern elephant seals (Mirounga angustirostris) and Ureaplasma zalophigenitalium sp. nov. isolated from California sea lions (Zalophus californianus).</title>
        <authorList>
            <person name="Volokhov D.V."/>
            <person name="Gulland F.M."/>
            <person name="Gao Y."/>
            <person name="Chizhikov V.E."/>
        </authorList>
    </citation>
    <scope>NUCLEOTIDE SEQUENCE [LARGE SCALE GENOMIC DNA]</scope>
    <source>
        <strain evidence="7 8">ES3182-GEN</strain>
    </source>
</reference>
<keyword evidence="8" id="KW-1185">Reference proteome</keyword>